<dbReference type="AlphaFoldDB" id="A0A143CCX7"/>
<dbReference type="InterPro" id="IPR005545">
    <property type="entry name" value="YCII"/>
</dbReference>
<sequence>MKYALVIFETDASRARIQADRDAHRAAYETWIGKLAAAGKLAGGDALDTEHQGPVTVRTAADGTVSVTDGPVHGGEETLGGWFLLEVTDHAEAIELARSFPTPETLELRPVLESA</sequence>
<gene>
    <name evidence="3" type="ORF">A4E84_38465</name>
</gene>
<dbReference type="SUPFAM" id="SSF54909">
    <property type="entry name" value="Dimeric alpha+beta barrel"/>
    <property type="match status" value="1"/>
</dbReference>
<dbReference type="PANTHER" id="PTHR35174:SF3">
    <property type="entry name" value="BLL7171 PROTEIN"/>
    <property type="match status" value="1"/>
</dbReference>
<accession>A0A143CCX7</accession>
<dbReference type="KEGG" id="stsi:A4E84_38465"/>
<dbReference type="InterPro" id="IPR011008">
    <property type="entry name" value="Dimeric_a/b-barrel"/>
</dbReference>
<dbReference type="Gene3D" id="3.30.70.1060">
    <property type="entry name" value="Dimeric alpha+beta barrel"/>
    <property type="match status" value="1"/>
</dbReference>
<dbReference type="RefSeq" id="WP_062930965.1">
    <property type="nucleotide sequence ID" value="NZ_CP015098.1"/>
</dbReference>
<dbReference type="EMBL" id="CP015098">
    <property type="protein sequence ID" value="AMW14835.1"/>
    <property type="molecule type" value="Genomic_DNA"/>
</dbReference>
<feature type="domain" description="YCII-related" evidence="2">
    <location>
        <begin position="1"/>
        <end position="111"/>
    </location>
</feature>
<comment type="similarity">
    <text evidence="1">Belongs to the YciI family.</text>
</comment>
<keyword evidence="4" id="KW-1185">Reference proteome</keyword>
<evidence type="ECO:0000256" key="1">
    <source>
        <dbReference type="ARBA" id="ARBA00007689"/>
    </source>
</evidence>
<reference evidence="4" key="1">
    <citation type="submission" date="2016-04" db="EMBL/GenBank/DDBJ databases">
        <authorList>
            <person name="Zhang B."/>
        </authorList>
    </citation>
    <scope>NUCLEOTIDE SEQUENCE [LARGE SCALE GENOMIC DNA]</scope>
    <source>
        <strain evidence="4">S10</strain>
    </source>
</reference>
<proteinExistence type="inferred from homology"/>
<evidence type="ECO:0000259" key="2">
    <source>
        <dbReference type="Pfam" id="PF03795"/>
    </source>
</evidence>
<organism evidence="3 4">
    <name type="scientific">Streptomyces qaidamensis</name>
    <dbReference type="NCBI Taxonomy" id="1783515"/>
    <lineage>
        <taxon>Bacteria</taxon>
        <taxon>Bacillati</taxon>
        <taxon>Actinomycetota</taxon>
        <taxon>Actinomycetes</taxon>
        <taxon>Kitasatosporales</taxon>
        <taxon>Streptomycetaceae</taxon>
        <taxon>Streptomyces</taxon>
        <taxon>Streptomyces aurantiacus group</taxon>
    </lineage>
</organism>
<evidence type="ECO:0000313" key="4">
    <source>
        <dbReference type="Proteomes" id="UP000076096"/>
    </source>
</evidence>
<dbReference type="PANTHER" id="PTHR35174">
    <property type="entry name" value="BLL7171 PROTEIN-RELATED"/>
    <property type="match status" value="1"/>
</dbReference>
<protein>
    <recommendedName>
        <fullName evidence="2">YCII-related domain-containing protein</fullName>
    </recommendedName>
</protein>
<dbReference type="Pfam" id="PF03795">
    <property type="entry name" value="YCII"/>
    <property type="match status" value="1"/>
</dbReference>
<dbReference type="STRING" id="1783515.A4E84_38465"/>
<name>A0A143CCX7_9ACTN</name>
<evidence type="ECO:0000313" key="3">
    <source>
        <dbReference type="EMBL" id="AMW14835.1"/>
    </source>
</evidence>
<dbReference type="Proteomes" id="UP000076096">
    <property type="component" value="Chromosome"/>
</dbReference>